<dbReference type="RefSeq" id="XP_011500497.1">
    <property type="nucleotide sequence ID" value="XM_011502195.1"/>
</dbReference>
<dbReference type="InterPro" id="IPR003604">
    <property type="entry name" value="Matrin/U1-like-C_Znf_C2H2"/>
</dbReference>
<dbReference type="InterPro" id="IPR036236">
    <property type="entry name" value="Znf_C2H2_sf"/>
</dbReference>
<name>A0AAJ6YLW3_9HYME</name>
<dbReference type="GO" id="GO:0003676">
    <property type="term" value="F:nucleic acid binding"/>
    <property type="evidence" value="ECO:0007669"/>
    <property type="project" value="InterPro"/>
</dbReference>
<keyword evidence="2 4" id="KW-0863">Zinc-finger</keyword>
<dbReference type="SMART" id="SM00451">
    <property type="entry name" value="ZnF_U1"/>
    <property type="match status" value="1"/>
</dbReference>
<dbReference type="GeneID" id="105364302"/>
<dbReference type="PANTHER" id="PTHR16465:SF0">
    <property type="entry name" value="ZINC FINGER MATRIN-TYPE PROTEIN 5"/>
    <property type="match status" value="1"/>
</dbReference>
<dbReference type="AlphaFoldDB" id="A0AAJ6YLW3"/>
<dbReference type="InterPro" id="IPR000571">
    <property type="entry name" value="Znf_CCCH"/>
</dbReference>
<evidence type="ECO:0000256" key="3">
    <source>
        <dbReference type="ARBA" id="ARBA00022833"/>
    </source>
</evidence>
<dbReference type="Pfam" id="PF25585">
    <property type="entry name" value="zf-CCCH_DUS3L"/>
    <property type="match status" value="1"/>
</dbReference>
<keyword evidence="1 4" id="KW-0479">Metal-binding</keyword>
<feature type="zinc finger region" description="C3H1-type" evidence="4">
    <location>
        <begin position="51"/>
        <end position="79"/>
    </location>
</feature>
<protein>
    <submittedName>
        <fullName evidence="7">Zinc finger matrin-type protein 5</fullName>
    </submittedName>
</protein>
<evidence type="ECO:0000313" key="7">
    <source>
        <dbReference type="RefSeq" id="XP_011500497.1"/>
    </source>
</evidence>
<keyword evidence="3 4" id="KW-0862">Zinc</keyword>
<dbReference type="GO" id="GO:0008270">
    <property type="term" value="F:zinc ion binding"/>
    <property type="evidence" value="ECO:0007669"/>
    <property type="project" value="UniProtKB-KW"/>
</dbReference>
<feature type="domain" description="C3H1-type" evidence="5">
    <location>
        <begin position="51"/>
        <end position="79"/>
    </location>
</feature>
<dbReference type="Pfam" id="PF06220">
    <property type="entry name" value="zf-U1"/>
    <property type="match status" value="1"/>
</dbReference>
<reference evidence="7" key="1">
    <citation type="submission" date="2025-08" db="UniProtKB">
        <authorList>
            <consortium name="RefSeq"/>
        </authorList>
    </citation>
    <scope>IDENTIFICATION</scope>
</reference>
<evidence type="ECO:0000313" key="6">
    <source>
        <dbReference type="Proteomes" id="UP000695007"/>
    </source>
</evidence>
<evidence type="ECO:0000259" key="5">
    <source>
        <dbReference type="PROSITE" id="PS50103"/>
    </source>
</evidence>
<dbReference type="SUPFAM" id="SSF90229">
    <property type="entry name" value="CCCH zinc finger"/>
    <property type="match status" value="1"/>
</dbReference>
<accession>A0AAJ6YLW3</accession>
<evidence type="ECO:0000256" key="1">
    <source>
        <dbReference type="ARBA" id="ARBA00022723"/>
    </source>
</evidence>
<gene>
    <name evidence="7" type="primary">LOC105364302</name>
</gene>
<dbReference type="PANTHER" id="PTHR16465">
    <property type="entry name" value="NUCLEASE-RELATED"/>
    <property type="match status" value="1"/>
</dbReference>
<keyword evidence="6" id="KW-1185">Reference proteome</keyword>
<dbReference type="Gene3D" id="3.30.160.60">
    <property type="entry name" value="Classic Zinc Finger"/>
    <property type="match status" value="1"/>
</dbReference>
<dbReference type="Proteomes" id="UP000695007">
    <property type="component" value="Unplaced"/>
</dbReference>
<dbReference type="InterPro" id="IPR013085">
    <property type="entry name" value="U1-CZ_Znf_C2H2"/>
</dbReference>
<sequence>MGKRYYCDYCDRSFKDAQGARKKHLISLQHTKNREDHYNFYKDPEKILEEEANKKLCMRFIKEGECPFGGSCRYSHYTPEKIQELQNYVATRKLMKENAFNPDPEEIVKQYFEDTVDPEEIVENNINLWPLPEELKKYPNLPPSLQPMTYKNFTSSDFPEWGWR</sequence>
<dbReference type="SUPFAM" id="SSF57667">
    <property type="entry name" value="beta-beta-alpha zinc fingers"/>
    <property type="match status" value="1"/>
</dbReference>
<proteinExistence type="predicted"/>
<dbReference type="KEGG" id="csol:105364302"/>
<evidence type="ECO:0000256" key="2">
    <source>
        <dbReference type="ARBA" id="ARBA00022771"/>
    </source>
</evidence>
<dbReference type="GO" id="GO:0005689">
    <property type="term" value="C:U12-type spliceosomal complex"/>
    <property type="evidence" value="ECO:0007669"/>
    <property type="project" value="TreeGrafter"/>
</dbReference>
<dbReference type="InterPro" id="IPR036855">
    <property type="entry name" value="Znf_CCCH_sf"/>
</dbReference>
<organism evidence="6 7">
    <name type="scientific">Ceratosolen solmsi marchali</name>
    <dbReference type="NCBI Taxonomy" id="326594"/>
    <lineage>
        <taxon>Eukaryota</taxon>
        <taxon>Metazoa</taxon>
        <taxon>Ecdysozoa</taxon>
        <taxon>Arthropoda</taxon>
        <taxon>Hexapoda</taxon>
        <taxon>Insecta</taxon>
        <taxon>Pterygota</taxon>
        <taxon>Neoptera</taxon>
        <taxon>Endopterygota</taxon>
        <taxon>Hymenoptera</taxon>
        <taxon>Apocrita</taxon>
        <taxon>Proctotrupomorpha</taxon>
        <taxon>Chalcidoidea</taxon>
        <taxon>Agaonidae</taxon>
        <taxon>Agaoninae</taxon>
        <taxon>Ceratosolen</taxon>
    </lineage>
</organism>
<dbReference type="PROSITE" id="PS50103">
    <property type="entry name" value="ZF_C3H1"/>
    <property type="match status" value="1"/>
</dbReference>
<evidence type="ECO:0000256" key="4">
    <source>
        <dbReference type="PROSITE-ProRule" id="PRU00723"/>
    </source>
</evidence>